<reference evidence="2 3" key="1">
    <citation type="submission" date="2016-01" db="EMBL/GenBank/DDBJ databases">
        <authorList>
            <person name="Mitreva M."/>
            <person name="Pepin K.H."/>
            <person name="Mihindukulasuriya K.A."/>
            <person name="Fulton R."/>
            <person name="Fronick C."/>
            <person name="O'Laughlin M."/>
            <person name="Miner T."/>
            <person name="Herter B."/>
            <person name="Rosa B.A."/>
            <person name="Cordes M."/>
            <person name="Tomlinson C."/>
            <person name="Wollam A."/>
            <person name="Palsikar V.B."/>
            <person name="Mardis E.R."/>
            <person name="Wilson R.K."/>
        </authorList>
    </citation>
    <scope>NUCLEOTIDE SEQUENCE [LARGE SCALE GENOMIC DNA]</scope>
    <source>
        <strain evidence="2 3">DNF00696</strain>
    </source>
</reference>
<dbReference type="EMBL" id="LSDN01000028">
    <property type="protein sequence ID" value="KXB79224.1"/>
    <property type="molecule type" value="Genomic_DNA"/>
</dbReference>
<evidence type="ECO:0000313" key="2">
    <source>
        <dbReference type="EMBL" id="KXB79224.1"/>
    </source>
</evidence>
<dbReference type="Proteomes" id="UP000070572">
    <property type="component" value="Unassembled WGS sequence"/>
</dbReference>
<comment type="caution">
    <text evidence="2">The sequence shown here is derived from an EMBL/GenBank/DDBJ whole genome shotgun (WGS) entry which is preliminary data.</text>
</comment>
<organism evidence="2 3">
    <name type="scientific">Varibaculum cambriense</name>
    <dbReference type="NCBI Taxonomy" id="184870"/>
    <lineage>
        <taxon>Bacteria</taxon>
        <taxon>Bacillati</taxon>
        <taxon>Actinomycetota</taxon>
        <taxon>Actinomycetes</taxon>
        <taxon>Actinomycetales</taxon>
        <taxon>Actinomycetaceae</taxon>
        <taxon>Varibaculum</taxon>
    </lineage>
</organism>
<dbReference type="AlphaFoldDB" id="A0AB34WWR1"/>
<gene>
    <name evidence="2" type="ORF">HMPREF1862_01839</name>
</gene>
<sequence length="123" mass="13278">MKTAGTGENAKKPGTGQARRNTPIPSHKKGKLKTLASDNTTTRNPYLGIPQRRGIPPALTVPDRQGKIASFQLQFSDAVIAPDSPNGAALKVTHQSSLPQTLYLNTFSRAILVRSQHHDNSII</sequence>
<accession>A0AB34WWR1</accession>
<evidence type="ECO:0000313" key="3">
    <source>
        <dbReference type="Proteomes" id="UP000070572"/>
    </source>
</evidence>
<protein>
    <submittedName>
        <fullName evidence="2">Uncharacterized protein</fullName>
    </submittedName>
</protein>
<proteinExistence type="predicted"/>
<feature type="region of interest" description="Disordered" evidence="1">
    <location>
        <begin position="1"/>
        <end position="55"/>
    </location>
</feature>
<name>A0AB34WWR1_9ACTO</name>
<evidence type="ECO:0000256" key="1">
    <source>
        <dbReference type="SAM" id="MobiDB-lite"/>
    </source>
</evidence>